<comment type="similarity">
    <text evidence="1">Belongs to the peptidase A31 family.</text>
</comment>
<evidence type="ECO:0000256" key="1">
    <source>
        <dbReference type="ARBA" id="ARBA00006814"/>
    </source>
</evidence>
<evidence type="ECO:0000313" key="6">
    <source>
        <dbReference type="Proteomes" id="UP000732619"/>
    </source>
</evidence>
<organism evidence="5 6">
    <name type="scientific">Methanobrevibacter olleyae</name>
    <dbReference type="NCBI Taxonomy" id="294671"/>
    <lineage>
        <taxon>Archaea</taxon>
        <taxon>Methanobacteriati</taxon>
        <taxon>Methanobacteriota</taxon>
        <taxon>Methanomada group</taxon>
        <taxon>Methanobacteria</taxon>
        <taxon>Methanobacteriales</taxon>
        <taxon>Methanobacteriaceae</taxon>
        <taxon>Methanobrevibacter</taxon>
    </lineage>
</organism>
<proteinExistence type="inferred from homology"/>
<dbReference type="AlphaFoldDB" id="A0A8T3VRY2"/>
<keyword evidence="4 5" id="KW-0378">Hydrolase</keyword>
<keyword evidence="3" id="KW-0064">Aspartyl protease</keyword>
<keyword evidence="2" id="KW-0645">Protease</keyword>
<evidence type="ECO:0000256" key="4">
    <source>
        <dbReference type="ARBA" id="ARBA00022801"/>
    </source>
</evidence>
<dbReference type="GO" id="GO:0008047">
    <property type="term" value="F:enzyme activator activity"/>
    <property type="evidence" value="ECO:0007669"/>
    <property type="project" value="InterPro"/>
</dbReference>
<dbReference type="Gene3D" id="3.40.50.1450">
    <property type="entry name" value="HybD-like"/>
    <property type="match status" value="1"/>
</dbReference>
<protein>
    <submittedName>
        <fullName evidence="5">Hydrogenase maturation peptidase HycI</fullName>
        <ecNumber evidence="5">3.4.23.51</ecNumber>
    </submittedName>
</protein>
<dbReference type="SUPFAM" id="SSF53163">
    <property type="entry name" value="HybD-like"/>
    <property type="match status" value="1"/>
</dbReference>
<accession>A0A8T3VRY2</accession>
<sequence>MSQKIRNNELENQDNEFEFFDNVNDINTGNTPLNECLGSYINELNVDVNESLIESLEKTYLINGGSVPENFTGLIKKLDPSHIILIDASLMKMQAGEINIVDKDNIDDISISTHSMSLAYLIKYLQLEKEYEILFIGIEPEIMDLSFELSDNVKESSDMLVKLLFDKILAY</sequence>
<dbReference type="PANTHER" id="PTHR30302">
    <property type="entry name" value="HYDROGENASE 1 MATURATION PROTEASE"/>
    <property type="match status" value="1"/>
</dbReference>
<name>A0A8T3VRY2_METOL</name>
<dbReference type="GO" id="GO:0016485">
    <property type="term" value="P:protein processing"/>
    <property type="evidence" value="ECO:0007669"/>
    <property type="project" value="TreeGrafter"/>
</dbReference>
<dbReference type="InterPro" id="IPR004420">
    <property type="entry name" value="Pept_A31_hyd_mat_HycI"/>
</dbReference>
<reference evidence="5" key="1">
    <citation type="submission" date="2019-04" db="EMBL/GenBank/DDBJ databases">
        <title>Evolution of Biomass-Degrading Anaerobic Consortia Revealed by Metagenomics.</title>
        <authorList>
            <person name="Peng X."/>
        </authorList>
    </citation>
    <scope>NUCLEOTIDE SEQUENCE</scope>
    <source>
        <strain evidence="5">SIG14</strain>
    </source>
</reference>
<dbReference type="GO" id="GO:0004190">
    <property type="term" value="F:aspartic-type endopeptidase activity"/>
    <property type="evidence" value="ECO:0007669"/>
    <property type="project" value="UniProtKB-KW"/>
</dbReference>
<evidence type="ECO:0000313" key="5">
    <source>
        <dbReference type="EMBL" id="MBE6512051.1"/>
    </source>
</evidence>
<dbReference type="PANTHER" id="PTHR30302:SF1">
    <property type="entry name" value="HYDROGENASE 2 MATURATION PROTEASE"/>
    <property type="match status" value="1"/>
</dbReference>
<dbReference type="NCBIfam" id="TIGR00142">
    <property type="entry name" value="hycI"/>
    <property type="match status" value="1"/>
</dbReference>
<evidence type="ECO:0000256" key="3">
    <source>
        <dbReference type="ARBA" id="ARBA00022750"/>
    </source>
</evidence>
<dbReference type="EC" id="3.4.23.51" evidence="5"/>
<dbReference type="EMBL" id="SUTG01000007">
    <property type="protein sequence ID" value="MBE6512051.1"/>
    <property type="molecule type" value="Genomic_DNA"/>
</dbReference>
<evidence type="ECO:0000256" key="2">
    <source>
        <dbReference type="ARBA" id="ARBA00022670"/>
    </source>
</evidence>
<dbReference type="Pfam" id="PF01750">
    <property type="entry name" value="HycI"/>
    <property type="match status" value="1"/>
</dbReference>
<comment type="caution">
    <text evidence="5">The sequence shown here is derived from an EMBL/GenBank/DDBJ whole genome shotgun (WGS) entry which is preliminary data.</text>
</comment>
<dbReference type="NCBIfam" id="TIGR00072">
    <property type="entry name" value="hydrog_prot"/>
    <property type="match status" value="1"/>
</dbReference>
<dbReference type="InterPro" id="IPR023430">
    <property type="entry name" value="Pept_HybD-like_dom_sf"/>
</dbReference>
<dbReference type="Proteomes" id="UP000732619">
    <property type="component" value="Unassembled WGS sequence"/>
</dbReference>
<gene>
    <name evidence="5" type="primary">hycI</name>
    <name evidence="5" type="ORF">E7Z75_02710</name>
</gene>
<dbReference type="InterPro" id="IPR000671">
    <property type="entry name" value="Peptidase_A31"/>
</dbReference>